<sequence length="271" mass="30249">MYIGGFKMNYNATGGIKTYSLPFPIHHRGISNVFDQPEIQTHHYIIDDAEVHSIENIKNIDLQCKGTIVRLIPTTEGDIKIHLYGKISSSEAYITPSLLTAVEDGFLYGEIKHYESPLLHIESDLCLDISIPREYKEDIEIENSYGNLMVDEIQHIKSFSFKTITGSIDIQRLLSKETKLETVTGNIQLQQVESNLNIETVTGAVAIEVANSEKVLSIKTTTGNCDIILSKNSNVNPSFKTVTGRINTKYNEGDSSINLETITGAFNITYK</sequence>
<comment type="caution">
    <text evidence="2">The sequence shown here is derived from an EMBL/GenBank/DDBJ whole genome shotgun (WGS) entry which is preliminary data.</text>
</comment>
<dbReference type="AlphaFoldDB" id="A0A833MAJ7"/>
<evidence type="ECO:0000313" key="3">
    <source>
        <dbReference type="Proteomes" id="UP000465601"/>
    </source>
</evidence>
<feature type="domain" description="DUF4097" evidence="1">
    <location>
        <begin position="137"/>
        <end position="250"/>
    </location>
</feature>
<keyword evidence="3" id="KW-1185">Reference proteome</keyword>
<protein>
    <submittedName>
        <fullName evidence="2">DUF4097 domain-containing protein</fullName>
    </submittedName>
</protein>
<evidence type="ECO:0000259" key="1">
    <source>
        <dbReference type="Pfam" id="PF13349"/>
    </source>
</evidence>
<evidence type="ECO:0000313" key="2">
    <source>
        <dbReference type="EMBL" id="KAB3532469.1"/>
    </source>
</evidence>
<reference evidence="2 3" key="1">
    <citation type="submission" date="2019-10" db="EMBL/GenBank/DDBJ databases">
        <title>Alkaliphilus serpentinus sp. nov. and Alkaliphilus pronyensis sp. nov., two novel anaerobic alkaliphilic species isolated from the serpentinized-hosted hydrothermal field of the Prony Bay (New Caledonia).</title>
        <authorList>
            <person name="Postec A."/>
        </authorList>
    </citation>
    <scope>NUCLEOTIDE SEQUENCE [LARGE SCALE GENOMIC DNA]</scope>
    <source>
        <strain evidence="2 3">LacT</strain>
    </source>
</reference>
<dbReference type="Proteomes" id="UP000465601">
    <property type="component" value="Unassembled WGS sequence"/>
</dbReference>
<proteinExistence type="predicted"/>
<dbReference type="Pfam" id="PF13349">
    <property type="entry name" value="DUF4097"/>
    <property type="match status" value="1"/>
</dbReference>
<organism evidence="2 3">
    <name type="scientific">Alkaliphilus serpentinus</name>
    <dbReference type="NCBI Taxonomy" id="1482731"/>
    <lineage>
        <taxon>Bacteria</taxon>
        <taxon>Bacillati</taxon>
        <taxon>Bacillota</taxon>
        <taxon>Clostridia</taxon>
        <taxon>Peptostreptococcales</taxon>
        <taxon>Natronincolaceae</taxon>
        <taxon>Alkaliphilus</taxon>
    </lineage>
</organism>
<dbReference type="InterPro" id="IPR025164">
    <property type="entry name" value="Toastrack_DUF4097"/>
</dbReference>
<dbReference type="OrthoDB" id="1896129at2"/>
<gene>
    <name evidence="2" type="ORF">F8153_02205</name>
</gene>
<dbReference type="EMBL" id="WBZB01000008">
    <property type="protein sequence ID" value="KAB3532469.1"/>
    <property type="molecule type" value="Genomic_DNA"/>
</dbReference>
<accession>A0A833MAJ7</accession>
<name>A0A833MAJ7_9FIRM</name>